<dbReference type="InterPro" id="IPR000843">
    <property type="entry name" value="HTH_LacI"/>
</dbReference>
<protein>
    <submittedName>
        <fullName evidence="5">Transcriptional regulator, LacI family</fullName>
    </submittedName>
</protein>
<name>A0A239FAF9_9ACTN</name>
<dbReference type="PANTHER" id="PTHR30146">
    <property type="entry name" value="LACI-RELATED TRANSCRIPTIONAL REPRESSOR"/>
    <property type="match status" value="1"/>
</dbReference>
<dbReference type="InterPro" id="IPR028082">
    <property type="entry name" value="Peripla_BP_I"/>
</dbReference>
<dbReference type="SMART" id="SM00354">
    <property type="entry name" value="HTH_LACI"/>
    <property type="match status" value="1"/>
</dbReference>
<dbReference type="CDD" id="cd06267">
    <property type="entry name" value="PBP1_LacI_sugar_binding-like"/>
    <property type="match status" value="1"/>
</dbReference>
<reference evidence="5 6" key="1">
    <citation type="submission" date="2017-06" db="EMBL/GenBank/DDBJ databases">
        <authorList>
            <person name="Kim H.J."/>
            <person name="Triplett B.A."/>
        </authorList>
    </citation>
    <scope>NUCLEOTIDE SEQUENCE [LARGE SCALE GENOMIC DNA]</scope>
    <source>
        <strain evidence="5 6">CGMCC 4.2132</strain>
    </source>
</reference>
<dbReference type="GO" id="GO:0003700">
    <property type="term" value="F:DNA-binding transcription factor activity"/>
    <property type="evidence" value="ECO:0007669"/>
    <property type="project" value="TreeGrafter"/>
</dbReference>
<evidence type="ECO:0000256" key="3">
    <source>
        <dbReference type="ARBA" id="ARBA00023163"/>
    </source>
</evidence>
<evidence type="ECO:0000313" key="5">
    <source>
        <dbReference type="EMBL" id="SNS53488.1"/>
    </source>
</evidence>
<dbReference type="OrthoDB" id="4268837at2"/>
<dbReference type="EMBL" id="FZOD01000011">
    <property type="protein sequence ID" value="SNS53488.1"/>
    <property type="molecule type" value="Genomic_DNA"/>
</dbReference>
<sequence>MRRPTLEAVATRAGVSKSTVSRVVNGEATVGPDIRALVMRAVNELDYMPNPAARSLVTQRTDSIAVIVSDPPAGLVSDDPMFSTVVRAASREFEAAGKQVALMLAGTADSRLRVRQFVAAGHVDGVMLMSMHGADPLPAALAATGVPIVSHGRPAVSVDVPWVDNDNIGGAALAVRHLLDRGRRRIAMISGPLDMSAAQDRLGAYRATLRETGRRSIVAIGDFTRISGAEAMFQLLDDDPALDAVFAANDLMAIGALRALRRAGRRVPDDVAVVGYDDIEAALYTDPPLTTVRSPMGDQAVASARLLLGLLENRPMSSVVLPTELIVRDSS</sequence>
<gene>
    <name evidence="5" type="ORF">SAMN05216276_101149</name>
</gene>
<dbReference type="Gene3D" id="3.40.50.2300">
    <property type="match status" value="2"/>
</dbReference>
<proteinExistence type="predicted"/>
<evidence type="ECO:0000313" key="6">
    <source>
        <dbReference type="Proteomes" id="UP000198282"/>
    </source>
</evidence>
<dbReference type="GO" id="GO:0000976">
    <property type="term" value="F:transcription cis-regulatory region binding"/>
    <property type="evidence" value="ECO:0007669"/>
    <property type="project" value="TreeGrafter"/>
</dbReference>
<dbReference type="Pfam" id="PF13377">
    <property type="entry name" value="Peripla_BP_3"/>
    <property type="match status" value="1"/>
</dbReference>
<dbReference type="Gene3D" id="1.10.260.40">
    <property type="entry name" value="lambda repressor-like DNA-binding domains"/>
    <property type="match status" value="1"/>
</dbReference>
<keyword evidence="1" id="KW-0805">Transcription regulation</keyword>
<accession>A0A239FAF9</accession>
<dbReference type="InterPro" id="IPR010982">
    <property type="entry name" value="Lambda_DNA-bd_dom_sf"/>
</dbReference>
<dbReference type="CDD" id="cd01392">
    <property type="entry name" value="HTH_LacI"/>
    <property type="match status" value="1"/>
</dbReference>
<dbReference type="InterPro" id="IPR046335">
    <property type="entry name" value="LacI/GalR-like_sensor"/>
</dbReference>
<keyword evidence="3" id="KW-0804">Transcription</keyword>
<dbReference type="SUPFAM" id="SSF53822">
    <property type="entry name" value="Periplasmic binding protein-like I"/>
    <property type="match status" value="1"/>
</dbReference>
<dbReference type="Proteomes" id="UP000198282">
    <property type="component" value="Unassembled WGS sequence"/>
</dbReference>
<dbReference type="AlphaFoldDB" id="A0A239FAF9"/>
<evidence type="ECO:0000256" key="2">
    <source>
        <dbReference type="ARBA" id="ARBA00023125"/>
    </source>
</evidence>
<evidence type="ECO:0000259" key="4">
    <source>
        <dbReference type="PROSITE" id="PS50932"/>
    </source>
</evidence>
<organism evidence="5 6">
    <name type="scientific">Streptosporangium subroseum</name>
    <dbReference type="NCBI Taxonomy" id="106412"/>
    <lineage>
        <taxon>Bacteria</taxon>
        <taxon>Bacillati</taxon>
        <taxon>Actinomycetota</taxon>
        <taxon>Actinomycetes</taxon>
        <taxon>Streptosporangiales</taxon>
        <taxon>Streptosporangiaceae</taxon>
        <taxon>Streptosporangium</taxon>
    </lineage>
</organism>
<keyword evidence="2" id="KW-0238">DNA-binding</keyword>
<keyword evidence="6" id="KW-1185">Reference proteome</keyword>
<dbReference type="PROSITE" id="PS50932">
    <property type="entry name" value="HTH_LACI_2"/>
    <property type="match status" value="1"/>
</dbReference>
<dbReference type="PANTHER" id="PTHR30146:SF109">
    <property type="entry name" value="HTH-TYPE TRANSCRIPTIONAL REGULATOR GALS"/>
    <property type="match status" value="1"/>
</dbReference>
<dbReference type="SUPFAM" id="SSF47413">
    <property type="entry name" value="lambda repressor-like DNA-binding domains"/>
    <property type="match status" value="1"/>
</dbReference>
<dbReference type="RefSeq" id="WP_089207663.1">
    <property type="nucleotide sequence ID" value="NZ_FZOD01000011.1"/>
</dbReference>
<feature type="domain" description="HTH lacI-type" evidence="4">
    <location>
        <begin position="4"/>
        <end position="58"/>
    </location>
</feature>
<dbReference type="Pfam" id="PF00356">
    <property type="entry name" value="LacI"/>
    <property type="match status" value="1"/>
</dbReference>
<evidence type="ECO:0000256" key="1">
    <source>
        <dbReference type="ARBA" id="ARBA00023015"/>
    </source>
</evidence>